<feature type="domain" description="Lipoyl-binding" evidence="1">
    <location>
        <begin position="9"/>
        <end position="67"/>
    </location>
</feature>
<dbReference type="EMBL" id="CP059404">
    <property type="protein sequence ID" value="QNE89471.1"/>
    <property type="molecule type" value="Genomic_DNA"/>
</dbReference>
<dbReference type="Proteomes" id="UP000515743">
    <property type="component" value="Chromosome"/>
</dbReference>
<gene>
    <name evidence="2" type="ORF">H0194_10675</name>
</gene>
<dbReference type="CDD" id="cd06850">
    <property type="entry name" value="biotinyl_domain"/>
    <property type="match status" value="1"/>
</dbReference>
<evidence type="ECO:0000313" key="3">
    <source>
        <dbReference type="Proteomes" id="UP000515743"/>
    </source>
</evidence>
<evidence type="ECO:0000259" key="1">
    <source>
        <dbReference type="Pfam" id="PF00364"/>
    </source>
</evidence>
<dbReference type="RefSeq" id="WP_185175845.1">
    <property type="nucleotide sequence ID" value="NZ_CP059404.1"/>
</dbReference>
<dbReference type="Gene3D" id="2.40.50.100">
    <property type="match status" value="1"/>
</dbReference>
<evidence type="ECO:0000313" key="2">
    <source>
        <dbReference type="EMBL" id="QNE89471.1"/>
    </source>
</evidence>
<dbReference type="AlphaFoldDB" id="A0A7G7CPF5"/>
<name>A0A7G7CPF5_9CORY</name>
<sequence length="76" mass="7730">MEFCAPFAGIVRFSVAPGEHVAVGQTLATVEATKLEAPVVAPGPGVVESVAHADFESVSGGDVLLRLADTGLEQPL</sequence>
<dbReference type="InterPro" id="IPR011053">
    <property type="entry name" value="Single_hybrid_motif"/>
</dbReference>
<protein>
    <submittedName>
        <fullName evidence="2">Acetyl-CoA carboxylase biotin carboxyl carrier protein subunit</fullName>
    </submittedName>
</protein>
<dbReference type="InterPro" id="IPR000089">
    <property type="entry name" value="Biotin_lipoyl"/>
</dbReference>
<accession>A0A7G7CPF5</accession>
<dbReference type="KEGG" id="cik:H0194_10675"/>
<reference evidence="2 3" key="1">
    <citation type="submission" date="2020-07" db="EMBL/GenBank/DDBJ databases">
        <title>Complete genome and description of Corynebacterium incognita strain Marseille-Q3630 sp. nov.</title>
        <authorList>
            <person name="Boxberger M."/>
        </authorList>
    </citation>
    <scope>NUCLEOTIDE SEQUENCE [LARGE SCALE GENOMIC DNA]</scope>
    <source>
        <strain evidence="2 3">Marseille-Q3630</strain>
    </source>
</reference>
<dbReference type="SUPFAM" id="SSF51230">
    <property type="entry name" value="Single hybrid motif"/>
    <property type="match status" value="1"/>
</dbReference>
<organism evidence="2 3">
    <name type="scientific">Corynebacterium incognita</name>
    <dbReference type="NCBI Taxonomy" id="2754725"/>
    <lineage>
        <taxon>Bacteria</taxon>
        <taxon>Bacillati</taxon>
        <taxon>Actinomycetota</taxon>
        <taxon>Actinomycetes</taxon>
        <taxon>Mycobacteriales</taxon>
        <taxon>Corynebacteriaceae</taxon>
        <taxon>Corynebacterium</taxon>
    </lineage>
</organism>
<dbReference type="Pfam" id="PF00364">
    <property type="entry name" value="Biotin_lipoyl"/>
    <property type="match status" value="1"/>
</dbReference>
<keyword evidence="3" id="KW-1185">Reference proteome</keyword>
<proteinExistence type="predicted"/>